<comment type="caution">
    <text evidence="1">The sequence shown here is derived from an EMBL/GenBank/DDBJ whole genome shotgun (WGS) entry which is preliminary data.</text>
</comment>
<dbReference type="NCBIfam" id="TIGR01200">
    <property type="entry name" value="GLPGLI"/>
    <property type="match status" value="1"/>
</dbReference>
<sequence>MIKKIIFILFFISANSQEKICITYRMERIIPEFTSNAEEIRRTNKYLENLKFELIFTKEVSVFEQTNKLTSEEILNRTAYVPDDAIIYIHNNKKYTENSEFVAKKNSFLIEEEFPIWQLHNESKIINNLKCFKATSKYTTDGKNSFDIIAWYCPNLPYSYGPDGIGGLPGVILFLQQGFEVYSATKIVKDCPKEIYFPDKIKILSYEEYTSLIKKLEEEMFQD</sequence>
<dbReference type="Proteomes" id="UP000253319">
    <property type="component" value="Unassembled WGS sequence"/>
</dbReference>
<dbReference type="Pfam" id="PF09697">
    <property type="entry name" value="Porph_ging"/>
    <property type="match status" value="1"/>
</dbReference>
<protein>
    <recommendedName>
        <fullName evidence="3">GLPGLI family protein</fullName>
    </recommendedName>
</protein>
<accession>A0A365P3E7</accession>
<dbReference type="RefSeq" id="WP_113988367.1">
    <property type="nucleotide sequence ID" value="NZ_QLST01000004.1"/>
</dbReference>
<dbReference type="EMBL" id="QLST01000004">
    <property type="protein sequence ID" value="RBA28937.1"/>
    <property type="molecule type" value="Genomic_DNA"/>
</dbReference>
<keyword evidence="2" id="KW-1185">Reference proteome</keyword>
<organism evidence="1 2">
    <name type="scientific">Flavobacterium tibetense</name>
    <dbReference type="NCBI Taxonomy" id="2233533"/>
    <lineage>
        <taxon>Bacteria</taxon>
        <taxon>Pseudomonadati</taxon>
        <taxon>Bacteroidota</taxon>
        <taxon>Flavobacteriia</taxon>
        <taxon>Flavobacteriales</taxon>
        <taxon>Flavobacteriaceae</taxon>
        <taxon>Flavobacterium</taxon>
    </lineage>
</organism>
<dbReference type="OrthoDB" id="1429333at2"/>
<dbReference type="InterPro" id="IPR005901">
    <property type="entry name" value="GLPGLI"/>
</dbReference>
<evidence type="ECO:0000313" key="1">
    <source>
        <dbReference type="EMBL" id="RBA28937.1"/>
    </source>
</evidence>
<evidence type="ECO:0000313" key="2">
    <source>
        <dbReference type="Proteomes" id="UP000253319"/>
    </source>
</evidence>
<name>A0A365P3E7_9FLAO</name>
<gene>
    <name evidence="1" type="ORF">DPN68_04010</name>
</gene>
<proteinExistence type="predicted"/>
<evidence type="ECO:0008006" key="3">
    <source>
        <dbReference type="Google" id="ProtNLM"/>
    </source>
</evidence>
<dbReference type="AlphaFoldDB" id="A0A365P3E7"/>
<reference evidence="1 2" key="1">
    <citation type="submission" date="2018-06" db="EMBL/GenBank/DDBJ databases">
        <title>Flavobacterium tibetense sp. nov., isolated from a wetland YonghuCo on Tibetan Plateau.</title>
        <authorList>
            <person name="Xing P."/>
            <person name="Phurbu D."/>
            <person name="Lu H."/>
        </authorList>
    </citation>
    <scope>NUCLEOTIDE SEQUENCE [LARGE SCALE GENOMIC DNA]</scope>
    <source>
        <strain evidence="1 2">YH5</strain>
    </source>
</reference>